<protein>
    <submittedName>
        <fullName evidence="1">Transposase, Rhodopirellula-type</fullName>
    </submittedName>
</protein>
<evidence type="ECO:0000313" key="2">
    <source>
        <dbReference type="Proteomes" id="UP000010959"/>
    </source>
</evidence>
<dbReference type="Pfam" id="PF07592">
    <property type="entry name" value="DDE_Tnp_ISAZ013"/>
    <property type="match status" value="1"/>
</dbReference>
<dbReference type="PATRIC" id="fig|993516.3.peg.3657"/>
<evidence type="ECO:0000313" key="1">
    <source>
        <dbReference type="EMBL" id="ELP32636.1"/>
    </source>
</evidence>
<sequence>MSPQDLSERLAKMGTPVGKDAIAQWLEDAGIRRRQIRKDIPGGEHPDRDRQFERIAELVSQYETAGEPWFSIDTKAKEHLGLLYRKGRVRGNRSFEAFDHDFPSWADGVLIPHGIFDPKANLGHINLGLSRDTSEFACESFRRFWNKFGHRRYPDATSILLTCDGGGSNSASKYIFKYDLERLSDSIGLPIRIAHYPPYCSKYNQIERRFFPHIGRACSGMLFDCLDTAVSLMRGAKTRTGLRTTVAVIKRVFETGRTATQDMKDNLTIVYDDLLPKWNYVANPRT</sequence>
<organism evidence="1 2">
    <name type="scientific">Rhodopirellula baltica SWK14</name>
    <dbReference type="NCBI Taxonomy" id="993516"/>
    <lineage>
        <taxon>Bacteria</taxon>
        <taxon>Pseudomonadati</taxon>
        <taxon>Planctomycetota</taxon>
        <taxon>Planctomycetia</taxon>
        <taxon>Pirellulales</taxon>
        <taxon>Pirellulaceae</taxon>
        <taxon>Rhodopirellula</taxon>
    </lineage>
</organism>
<proteinExistence type="predicted"/>
<dbReference type="Proteomes" id="UP000010959">
    <property type="component" value="Unassembled WGS sequence"/>
</dbReference>
<comment type="caution">
    <text evidence="1">The sequence shown here is derived from an EMBL/GenBank/DDBJ whole genome shotgun (WGS) entry which is preliminary data.</text>
</comment>
<dbReference type="AlphaFoldDB" id="L7CHU1"/>
<dbReference type="EMBL" id="AMWG01000097">
    <property type="protein sequence ID" value="ELP32636.1"/>
    <property type="molecule type" value="Genomic_DNA"/>
</dbReference>
<dbReference type="InterPro" id="IPR011518">
    <property type="entry name" value="Transposase_36"/>
</dbReference>
<accession>L7CHU1</accession>
<name>L7CHU1_RHOBT</name>
<gene>
    <name evidence="1" type="ORF">RBSWK_03431</name>
</gene>
<reference evidence="1 2" key="1">
    <citation type="journal article" date="2013" name="Mar. Genomics">
        <title>Expression of sulfatases in Rhodopirellula baltica and the diversity of sulfatases in the genus Rhodopirellula.</title>
        <authorList>
            <person name="Wegner C.E."/>
            <person name="Richter-Heitmann T."/>
            <person name="Klindworth A."/>
            <person name="Klockow C."/>
            <person name="Richter M."/>
            <person name="Achstetter T."/>
            <person name="Glockner F.O."/>
            <person name="Harder J."/>
        </authorList>
    </citation>
    <scope>NUCLEOTIDE SEQUENCE [LARGE SCALE GENOMIC DNA]</scope>
    <source>
        <strain evidence="1 2">SWK14</strain>
    </source>
</reference>
<dbReference type="NCBIfam" id="NF033519">
    <property type="entry name" value="transpos_ISAzo13"/>
    <property type="match status" value="1"/>
</dbReference>